<evidence type="ECO:0000313" key="2">
    <source>
        <dbReference type="EMBL" id="MCD5317271.1"/>
    </source>
</evidence>
<organism evidence="2 3">
    <name type="scientific">Kineosporia babensis</name>
    <dbReference type="NCBI Taxonomy" id="499548"/>
    <lineage>
        <taxon>Bacteria</taxon>
        <taxon>Bacillati</taxon>
        <taxon>Actinomycetota</taxon>
        <taxon>Actinomycetes</taxon>
        <taxon>Kineosporiales</taxon>
        <taxon>Kineosporiaceae</taxon>
        <taxon>Kineosporia</taxon>
    </lineage>
</organism>
<dbReference type="RefSeq" id="WP_231450120.1">
    <property type="nucleotide sequence ID" value="NZ_JAJOMB010000060.1"/>
</dbReference>
<reference evidence="2" key="1">
    <citation type="submission" date="2021-11" db="EMBL/GenBank/DDBJ databases">
        <title>Streptomyces corallinus and Kineosporia corallina sp. nov., two new coral-derived marine actinobacteria.</title>
        <authorList>
            <person name="Buangrab K."/>
            <person name="Sutthacheep M."/>
            <person name="Yeemin T."/>
            <person name="Harunari E."/>
            <person name="Igarashi Y."/>
            <person name="Sripreechasak P."/>
            <person name="Kanchanasin P."/>
            <person name="Tanasupawat S."/>
            <person name="Phongsopitanun W."/>
        </authorList>
    </citation>
    <scope>NUCLEOTIDE SEQUENCE</scope>
    <source>
        <strain evidence="2">JCM 31032</strain>
    </source>
</reference>
<proteinExistence type="predicted"/>
<name>A0A9X1NQ68_9ACTN</name>
<dbReference type="EMBL" id="JAJOMB010000060">
    <property type="protein sequence ID" value="MCD5317271.1"/>
    <property type="molecule type" value="Genomic_DNA"/>
</dbReference>
<sequence>MIGMTPHDIEIANSVLEWGRSTLAMPSSEVHRPYGDQVLCPFVGGSIKSNAFRVQIHSEITGVSIDQLNQAMLSYADHFRTTPPFSEARQLNKALVIVFPNIDKDHYGVLDLSQHQLKSDFVTRGLMLGQFHPRCQVRGAWNHGFRASVSDWPIMAIRNMAIHDIIFLRESAAWFTAYNLRFGDRFKRDQVDDDARPFAEIFYTALAQHRN</sequence>
<accession>A0A9X1NQ68</accession>
<comment type="caution">
    <text evidence="2">The sequence shown here is derived from an EMBL/GenBank/DDBJ whole genome shotgun (WGS) entry which is preliminary data.</text>
</comment>
<dbReference type="Proteomes" id="UP001138997">
    <property type="component" value="Unassembled WGS sequence"/>
</dbReference>
<evidence type="ECO:0000259" key="1">
    <source>
        <dbReference type="Pfam" id="PF21780"/>
    </source>
</evidence>
<dbReference type="InterPro" id="IPR049240">
    <property type="entry name" value="DUF6875"/>
</dbReference>
<keyword evidence="3" id="KW-1185">Reference proteome</keyword>
<dbReference type="AlphaFoldDB" id="A0A9X1NQ68"/>
<gene>
    <name evidence="2" type="ORF">LR394_40910</name>
</gene>
<dbReference type="Pfam" id="PF21780">
    <property type="entry name" value="DUF6875"/>
    <property type="match status" value="1"/>
</dbReference>
<protein>
    <recommendedName>
        <fullName evidence="1">DUF6875 domain-containing protein</fullName>
    </recommendedName>
</protein>
<feature type="domain" description="DUF6875" evidence="1">
    <location>
        <begin position="13"/>
        <end position="189"/>
    </location>
</feature>
<evidence type="ECO:0000313" key="3">
    <source>
        <dbReference type="Proteomes" id="UP001138997"/>
    </source>
</evidence>